<dbReference type="Gene3D" id="3.30.200.20">
    <property type="entry name" value="Phosphorylase Kinase, domain 1"/>
    <property type="match status" value="1"/>
</dbReference>
<feature type="region of interest" description="Disordered" evidence="7">
    <location>
        <begin position="435"/>
        <end position="464"/>
    </location>
</feature>
<evidence type="ECO:0000256" key="2">
    <source>
        <dbReference type="ARBA" id="ARBA00022741"/>
    </source>
</evidence>
<dbReference type="InterPro" id="IPR017441">
    <property type="entry name" value="Protein_kinase_ATP_BS"/>
</dbReference>
<evidence type="ECO:0000313" key="9">
    <source>
        <dbReference type="EMBL" id="RDB25234.1"/>
    </source>
</evidence>
<dbReference type="InterPro" id="IPR011009">
    <property type="entry name" value="Kinase-like_dom_sf"/>
</dbReference>
<comment type="similarity">
    <text evidence="5">Belongs to the protein kinase superfamily. Ser/Thr protein kinase family. GCN2 subfamily.</text>
</comment>
<keyword evidence="3" id="KW-0418">Kinase</keyword>
<accession>A0A369K0I7</accession>
<evidence type="ECO:0000259" key="8">
    <source>
        <dbReference type="PROSITE" id="PS50011"/>
    </source>
</evidence>
<feature type="region of interest" description="Disordered" evidence="7">
    <location>
        <begin position="694"/>
        <end position="855"/>
    </location>
</feature>
<dbReference type="Proteomes" id="UP000076154">
    <property type="component" value="Unassembled WGS sequence"/>
</dbReference>
<feature type="region of interest" description="Disordered" evidence="7">
    <location>
        <begin position="520"/>
        <end position="573"/>
    </location>
</feature>
<keyword evidence="2 6" id="KW-0547">Nucleotide-binding</keyword>
<keyword evidence="4 6" id="KW-0067">ATP-binding</keyword>
<dbReference type="PROSITE" id="PS00108">
    <property type="entry name" value="PROTEIN_KINASE_ST"/>
    <property type="match status" value="1"/>
</dbReference>
<evidence type="ECO:0000256" key="3">
    <source>
        <dbReference type="ARBA" id="ARBA00022777"/>
    </source>
</evidence>
<feature type="compositionally biased region" description="Basic and acidic residues" evidence="7">
    <location>
        <begin position="1"/>
        <end position="15"/>
    </location>
</feature>
<keyword evidence="1" id="KW-0808">Transferase</keyword>
<feature type="domain" description="Protein kinase" evidence="8">
    <location>
        <begin position="877"/>
        <end position="1146"/>
    </location>
</feature>
<dbReference type="OrthoDB" id="5337378at2759"/>
<reference evidence="9" key="1">
    <citation type="submission" date="2018-04" db="EMBL/GenBank/DDBJ databases">
        <title>Whole genome sequencing of Hypsizygus marmoreus.</title>
        <authorList>
            <person name="Choi I.-G."/>
            <person name="Min B."/>
            <person name="Kim J.-G."/>
            <person name="Kim S."/>
            <person name="Oh Y.-L."/>
            <person name="Kong W.-S."/>
            <person name="Park H."/>
            <person name="Jeong J."/>
            <person name="Song E.-S."/>
        </authorList>
    </citation>
    <scope>NUCLEOTIDE SEQUENCE [LARGE SCALE GENOMIC DNA]</scope>
    <source>
        <strain evidence="9">51987-8</strain>
    </source>
</reference>
<dbReference type="GO" id="GO:0005737">
    <property type="term" value="C:cytoplasm"/>
    <property type="evidence" value="ECO:0007669"/>
    <property type="project" value="TreeGrafter"/>
</dbReference>
<dbReference type="STRING" id="39966.A0A369K0I7"/>
<dbReference type="EMBL" id="LUEZ02000041">
    <property type="protein sequence ID" value="RDB25234.1"/>
    <property type="molecule type" value="Genomic_DNA"/>
</dbReference>
<proteinExistence type="inferred from homology"/>
<evidence type="ECO:0000256" key="4">
    <source>
        <dbReference type="ARBA" id="ARBA00022840"/>
    </source>
</evidence>
<protein>
    <submittedName>
        <fullName evidence="9">Mitosis inhibitor protein kinase wee1</fullName>
    </submittedName>
</protein>
<evidence type="ECO:0000256" key="5">
    <source>
        <dbReference type="ARBA" id="ARBA00037982"/>
    </source>
</evidence>
<feature type="compositionally biased region" description="Low complexity" evidence="7">
    <location>
        <begin position="375"/>
        <end position="386"/>
    </location>
</feature>
<feature type="compositionally biased region" description="Polar residues" evidence="7">
    <location>
        <begin position="800"/>
        <end position="813"/>
    </location>
</feature>
<dbReference type="GO" id="GO:0005634">
    <property type="term" value="C:nucleus"/>
    <property type="evidence" value="ECO:0007669"/>
    <property type="project" value="TreeGrafter"/>
</dbReference>
<feature type="compositionally biased region" description="Low complexity" evidence="7">
    <location>
        <begin position="34"/>
        <end position="45"/>
    </location>
</feature>
<feature type="compositionally biased region" description="Acidic residues" evidence="7">
    <location>
        <begin position="722"/>
        <end position="731"/>
    </location>
</feature>
<dbReference type="InterPro" id="IPR008271">
    <property type="entry name" value="Ser/Thr_kinase_AS"/>
</dbReference>
<evidence type="ECO:0000313" key="10">
    <source>
        <dbReference type="Proteomes" id="UP000076154"/>
    </source>
</evidence>
<sequence length="1199" mass="130849">MLATPTKEHLLRTRDSSMSPSYRPRHCTPPRLVSTSSDPPSYDSPMLTPSPLRQRPLFPTNFSRDLADSDDLFLQSPYKSPAPAHHLQTFFASKPQPITPDDDEGSIFLSSPSSSFSPFFPASSSQPLRTPVKQIHRIPSRTALTVKHMNAVPVTPLDALAPATRVGVGTKRKSTPHVTSTPIRQHNLTPLMISSSRNHSDSSTRGIILDRLAPLAAPKFTPTATPQSNAETDAYIKNQAATLTRLKITDLEDAGAEFVDVNNDSGCEIDDDDHGDVLFTGTVRLKGKGGSLGRASGQGIIFAQGKGKEKEEVVEAISPGGHVNKRRARRRPLSAELLESVHRSPKSPCKPTTTADRRQRTTGIAFPSVAHSRKQTSSASSSEAGSPLPRRRVNNVHLRPCLPRLLSNPQPLSARSDLNRQDSVSSATLFFGPAIPAASNSAPAARSRTNTALSSSTPGPAVYSQSIRPKAANRHSYAGPGASIDSLQSWNTIQTRNIMPSPRSSPPADANRSHSLDDHEEDMFFGAGPPDSSFVFNVTEGTPSPRAKKGTPTTLPRKYKPRDSGVVLSDDEDDDMSLSGDYLHVMPAASTSVGSIHSDTDDSLITPGCAPDASSGWPSVFVTGTDDVHSRESLNVDAFIMRTLAAASKCPQEVKKKVPGTPVKRIKTTYLAGGARPWQSAVAAKIGPRYDWETKKGKVPRQSLPAAFPAIGKKAGKPSFDQDTDSEDEYESPGRWPDKYVGLGLGRPSGPLPQDGNPLLSRTRWLMRRSSSGAFSSGSESISSSGTPTRAKQKDWQLPNVPTQFSPSKNTFKLSPVRSASGSSSSSAATLNSPSIPASRHLPVGTQRPQSQRPILAPRRLSEPFAEEQPGRFERDFIQEDEVGSGQFGRVIKVRCKDDDGEIYAVKKSKRFEGPRHRLRLREEVEILQHLSRVASLNGQTRHPNVLAYIDSWEEDEALYIRTELCGAGNLAQFLWHFGRVYPRLSEDRVWKIIVDLSNGLRFIHDAGVIHLDLKPSNVFVTLEGRLKIGDFGMASLWPRPNQLETASDGGGFEREGDKLYLAPEVLQGRYSKAADVFSLGMTILETASNIMVPDQGEAWHRLRQEDFSQVDLDESPELLDMIRQMMRTEPSLRMSIHAVCDHPVVTRARAIMERVYVAAKQNGTSVFVASPLGSVHSGFLEEILDRRTLENGAMDVSD</sequence>
<evidence type="ECO:0000256" key="7">
    <source>
        <dbReference type="SAM" id="MobiDB-lite"/>
    </source>
</evidence>
<comment type="caution">
    <text evidence="9">The sequence shown here is derived from an EMBL/GenBank/DDBJ whole genome shotgun (WGS) entry which is preliminary data.</text>
</comment>
<feature type="region of interest" description="Disordered" evidence="7">
    <location>
        <begin position="337"/>
        <end position="393"/>
    </location>
</feature>
<dbReference type="AlphaFoldDB" id="A0A369K0I7"/>
<keyword evidence="10" id="KW-1185">Reference proteome</keyword>
<dbReference type="InParanoid" id="A0A369K0I7"/>
<dbReference type="PROSITE" id="PS50011">
    <property type="entry name" value="PROTEIN_KINASE_DOM"/>
    <property type="match status" value="1"/>
</dbReference>
<dbReference type="GO" id="GO:0004672">
    <property type="term" value="F:protein kinase activity"/>
    <property type="evidence" value="ECO:0007669"/>
    <property type="project" value="InterPro"/>
</dbReference>
<dbReference type="GO" id="GO:0005524">
    <property type="term" value="F:ATP binding"/>
    <property type="evidence" value="ECO:0007669"/>
    <property type="project" value="UniProtKB-UniRule"/>
</dbReference>
<dbReference type="PROSITE" id="PS00107">
    <property type="entry name" value="PROTEIN_KINASE_ATP"/>
    <property type="match status" value="1"/>
</dbReference>
<dbReference type="InterPro" id="IPR050339">
    <property type="entry name" value="CC_SR_Kinase"/>
</dbReference>
<feature type="binding site" evidence="6">
    <location>
        <position position="908"/>
    </location>
    <ligand>
        <name>ATP</name>
        <dbReference type="ChEBI" id="CHEBI:30616"/>
    </ligand>
</feature>
<dbReference type="Pfam" id="PF00069">
    <property type="entry name" value="Pkinase"/>
    <property type="match status" value="1"/>
</dbReference>
<feature type="compositionally biased region" description="Low complexity" evidence="7">
    <location>
        <begin position="819"/>
        <end position="835"/>
    </location>
</feature>
<feature type="compositionally biased region" description="Low complexity" evidence="7">
    <location>
        <begin position="770"/>
        <end position="786"/>
    </location>
</feature>
<dbReference type="Gene3D" id="1.10.510.10">
    <property type="entry name" value="Transferase(Phosphotransferase) domain 1"/>
    <property type="match status" value="1"/>
</dbReference>
<organism evidence="9 10">
    <name type="scientific">Hypsizygus marmoreus</name>
    <name type="common">White beech mushroom</name>
    <name type="synonym">Agaricus marmoreus</name>
    <dbReference type="NCBI Taxonomy" id="39966"/>
    <lineage>
        <taxon>Eukaryota</taxon>
        <taxon>Fungi</taxon>
        <taxon>Dikarya</taxon>
        <taxon>Basidiomycota</taxon>
        <taxon>Agaricomycotina</taxon>
        <taxon>Agaricomycetes</taxon>
        <taxon>Agaricomycetidae</taxon>
        <taxon>Agaricales</taxon>
        <taxon>Tricholomatineae</taxon>
        <taxon>Lyophyllaceae</taxon>
        <taxon>Hypsizygus</taxon>
    </lineage>
</organism>
<dbReference type="SMART" id="SM00220">
    <property type="entry name" value="S_TKc"/>
    <property type="match status" value="1"/>
</dbReference>
<evidence type="ECO:0000256" key="1">
    <source>
        <dbReference type="ARBA" id="ARBA00022679"/>
    </source>
</evidence>
<gene>
    <name evidence="9" type="primary">wee1</name>
    <name evidence="9" type="ORF">Hypma_007761</name>
</gene>
<dbReference type="InterPro" id="IPR000719">
    <property type="entry name" value="Prot_kinase_dom"/>
</dbReference>
<name>A0A369K0I7_HYPMA</name>
<evidence type="ECO:0000256" key="6">
    <source>
        <dbReference type="PROSITE-ProRule" id="PRU10141"/>
    </source>
</evidence>
<dbReference type="SUPFAM" id="SSF56112">
    <property type="entry name" value="Protein kinase-like (PK-like)"/>
    <property type="match status" value="1"/>
</dbReference>
<feature type="region of interest" description="Disordered" evidence="7">
    <location>
        <begin position="1"/>
        <end position="59"/>
    </location>
</feature>
<feature type="compositionally biased region" description="Polar residues" evidence="7">
    <location>
        <begin position="448"/>
        <end position="464"/>
    </location>
</feature>
<feature type="compositionally biased region" description="Low complexity" evidence="7">
    <location>
        <begin position="435"/>
        <end position="447"/>
    </location>
</feature>
<dbReference type="PANTHER" id="PTHR11042">
    <property type="entry name" value="EUKARYOTIC TRANSLATION INITIATION FACTOR 2-ALPHA KINASE EIF2-ALPHA KINASE -RELATED"/>
    <property type="match status" value="1"/>
</dbReference>